<evidence type="ECO:0000313" key="2">
    <source>
        <dbReference type="Proteomes" id="UP000186698"/>
    </source>
</evidence>
<reference evidence="3" key="1">
    <citation type="submission" date="2025-08" db="UniProtKB">
        <authorList>
            <consortium name="RefSeq"/>
        </authorList>
    </citation>
    <scope>IDENTIFICATION</scope>
    <source>
        <strain evidence="3">J_2021</strain>
        <tissue evidence="3">Erythrocytes</tissue>
    </source>
</reference>
<dbReference type="Proteomes" id="UP000186698">
    <property type="component" value="Chromosome 7L"/>
</dbReference>
<dbReference type="GeneID" id="121395800"/>
<accession>A0A8J1LBH9</accession>
<organism evidence="2 3">
    <name type="scientific">Xenopus laevis</name>
    <name type="common">African clawed frog</name>
    <dbReference type="NCBI Taxonomy" id="8355"/>
    <lineage>
        <taxon>Eukaryota</taxon>
        <taxon>Metazoa</taxon>
        <taxon>Chordata</taxon>
        <taxon>Craniata</taxon>
        <taxon>Vertebrata</taxon>
        <taxon>Euteleostomi</taxon>
        <taxon>Amphibia</taxon>
        <taxon>Batrachia</taxon>
        <taxon>Anura</taxon>
        <taxon>Pipoidea</taxon>
        <taxon>Pipidae</taxon>
        <taxon>Xenopodinae</taxon>
        <taxon>Xenopus</taxon>
        <taxon>Xenopus</taxon>
    </lineage>
</organism>
<sequence>MVRASTWALSIYKYPIPCPLVERDCLPEMSGPGGMREEEVRDLIRFLHLQGYDTIPPGTPGIQALRRRIMMSLRRRLRHRYALRHGVRVLQRIWSDLKRRHPVLVDEVQQEVEAEWMPAGEPAEEAGGAAEEAGGAAEEAGGAAEDAGGAAEEAGGAASPPPTTPPSPPAGLIEGPEAAAPAAVPPAPPAAAADGGELTELIRGLVQQVSQLQQEVREIRHLLDNMSPPPPPPPV</sequence>
<name>A0A8J1LBH9_XENLA</name>
<feature type="region of interest" description="Disordered" evidence="1">
    <location>
        <begin position="123"/>
        <end position="194"/>
    </location>
</feature>
<protein>
    <submittedName>
        <fullName evidence="3">Uncharacterized protein LOC121395800</fullName>
    </submittedName>
</protein>
<evidence type="ECO:0000256" key="1">
    <source>
        <dbReference type="SAM" id="MobiDB-lite"/>
    </source>
</evidence>
<dbReference type="KEGG" id="xla:121395800"/>
<feature type="compositionally biased region" description="Pro residues" evidence="1">
    <location>
        <begin position="159"/>
        <end position="169"/>
    </location>
</feature>
<feature type="compositionally biased region" description="Low complexity" evidence="1">
    <location>
        <begin position="170"/>
        <end position="182"/>
    </location>
</feature>
<gene>
    <name evidence="3" type="primary">LOC121395800</name>
</gene>
<dbReference type="RefSeq" id="XP_041426020.1">
    <property type="nucleotide sequence ID" value="XM_041570086.1"/>
</dbReference>
<keyword evidence="2" id="KW-1185">Reference proteome</keyword>
<feature type="compositionally biased region" description="Low complexity" evidence="1">
    <location>
        <begin position="123"/>
        <end position="158"/>
    </location>
</feature>
<dbReference type="AlphaFoldDB" id="A0A8J1LBH9"/>
<evidence type="ECO:0000313" key="3">
    <source>
        <dbReference type="RefSeq" id="XP_041426020.1"/>
    </source>
</evidence>
<proteinExistence type="predicted"/>